<dbReference type="InterPro" id="IPR013088">
    <property type="entry name" value="Znf_NHR/GATA"/>
</dbReference>
<keyword evidence="6 11" id="KW-0805">Transcription regulation</keyword>
<evidence type="ECO:0000256" key="10">
    <source>
        <dbReference type="ARBA" id="ARBA00023242"/>
    </source>
</evidence>
<keyword evidence="8 11" id="KW-0804">Transcription</keyword>
<dbReference type="PANTHER" id="PTHR46587:SF5">
    <property type="entry name" value="NUCLEAR HORMONE RECEPTOR FAMILY"/>
    <property type="match status" value="1"/>
</dbReference>
<evidence type="ECO:0000256" key="8">
    <source>
        <dbReference type="ARBA" id="ARBA00023163"/>
    </source>
</evidence>
<dbReference type="Proteomes" id="UP000035681">
    <property type="component" value="Unplaced"/>
</dbReference>
<keyword evidence="5 11" id="KW-0862">Zinc</keyword>
<organism evidence="16">
    <name type="scientific">Strongyloides stercoralis</name>
    <name type="common">Threadworm</name>
    <dbReference type="NCBI Taxonomy" id="6248"/>
    <lineage>
        <taxon>Eukaryota</taxon>
        <taxon>Metazoa</taxon>
        <taxon>Ecdysozoa</taxon>
        <taxon>Nematoda</taxon>
        <taxon>Chromadorea</taxon>
        <taxon>Rhabditida</taxon>
        <taxon>Tylenchina</taxon>
        <taxon>Panagrolaimomorpha</taxon>
        <taxon>Strongyloidoidea</taxon>
        <taxon>Strongyloididae</taxon>
        <taxon>Strongyloides</taxon>
    </lineage>
</organism>
<keyword evidence="9 11" id="KW-0675">Receptor</keyword>
<dbReference type="GO" id="GO:0000978">
    <property type="term" value="F:RNA polymerase II cis-regulatory region sequence-specific DNA binding"/>
    <property type="evidence" value="ECO:0007669"/>
    <property type="project" value="InterPro"/>
</dbReference>
<evidence type="ECO:0000256" key="9">
    <source>
        <dbReference type="ARBA" id="ARBA00023170"/>
    </source>
</evidence>
<dbReference type="PROSITE" id="PS00031">
    <property type="entry name" value="NUCLEAR_REC_DBD_1"/>
    <property type="match status" value="1"/>
</dbReference>
<evidence type="ECO:0000256" key="6">
    <source>
        <dbReference type="ARBA" id="ARBA00023015"/>
    </source>
</evidence>
<dbReference type="GO" id="GO:0005634">
    <property type="term" value="C:nucleus"/>
    <property type="evidence" value="ECO:0007669"/>
    <property type="project" value="UniProtKB-SubCell"/>
</dbReference>
<reference evidence="16" key="1">
    <citation type="submission" date="2015-08" db="UniProtKB">
        <authorList>
            <consortium name="WormBaseParasite"/>
        </authorList>
    </citation>
    <scope>IDENTIFICATION</scope>
</reference>
<proteinExistence type="inferred from homology"/>
<sequence>MIQNNLNFNIIPSIEDSFNKPNKKTSITKEGKPPLLCAVCDDKADGIHYGILSCRSCCAFFRRSCVHAQKYVCRYGEKCNVTMGDRCVCRYCRFTKCLLKGMQVSMVQPKRDPTGSQKNRKAPKKNRGSLVDVNGNPSSVDSGTSDTTFLSSDLSIRNLSNFSQQISFASSSTSPNNEENKMIVRDGRSFPIVDNSNAISLYKNSNINTSDFGTSIRLENEYLFSKFPQHKHYTYDHFLELVKNYREHLRMMEIELTSVDHFVNEGSMNLPLKEFTPDDIAPMAKAELNGLLWFIEKLDPFQYMDQADKHALLQRYSVRKLSLDHIYVASKYTEELEKDNWVMLNHKYVPPTKTGFERNSDLEMNKAGLEARRIKFQIFRPTINKILEAVVKPFNSMKINDYEVTVLHLLLMWSIRNNRFVSPSLKPILRAQRDWAIKCLTKYYESINHPEAFVRLGQILLLLPEIEVACDMHCQDYNIAKLFDCRKLEDYWYEKLCYSKLNIK</sequence>
<dbReference type="AlphaFoldDB" id="A0A0K0E0T0"/>
<dbReference type="GO" id="GO:0008270">
    <property type="term" value="F:zinc ion binding"/>
    <property type="evidence" value="ECO:0007669"/>
    <property type="project" value="UniProtKB-KW"/>
</dbReference>
<accession>A0A0K0E0T0</accession>
<feature type="domain" description="Nuclear receptor" evidence="13">
    <location>
        <begin position="34"/>
        <end position="109"/>
    </location>
</feature>
<dbReference type="InterPro" id="IPR035500">
    <property type="entry name" value="NHR-like_dom_sf"/>
</dbReference>
<evidence type="ECO:0000259" key="14">
    <source>
        <dbReference type="PROSITE" id="PS51843"/>
    </source>
</evidence>
<dbReference type="SUPFAM" id="SSF48508">
    <property type="entry name" value="Nuclear receptor ligand-binding domain"/>
    <property type="match status" value="1"/>
</dbReference>
<feature type="domain" description="NR LBD" evidence="14">
    <location>
        <begin position="241"/>
        <end position="499"/>
    </location>
</feature>
<evidence type="ECO:0000259" key="13">
    <source>
        <dbReference type="PROSITE" id="PS51030"/>
    </source>
</evidence>
<evidence type="ECO:0000256" key="2">
    <source>
        <dbReference type="ARBA" id="ARBA00005993"/>
    </source>
</evidence>
<evidence type="ECO:0000256" key="12">
    <source>
        <dbReference type="SAM" id="MobiDB-lite"/>
    </source>
</evidence>
<evidence type="ECO:0000256" key="4">
    <source>
        <dbReference type="ARBA" id="ARBA00022771"/>
    </source>
</evidence>
<keyword evidence="4 11" id="KW-0863">Zinc-finger</keyword>
<feature type="compositionally biased region" description="Basic residues" evidence="12">
    <location>
        <begin position="118"/>
        <end position="127"/>
    </location>
</feature>
<evidence type="ECO:0000256" key="11">
    <source>
        <dbReference type="RuleBase" id="RU004334"/>
    </source>
</evidence>
<dbReference type="FunFam" id="3.30.50.10:FF:000030">
    <property type="entry name" value="Nuclear Hormone Receptor family"/>
    <property type="match status" value="1"/>
</dbReference>
<dbReference type="WBParaSite" id="TCONS_00000431.p1">
    <property type="protein sequence ID" value="TCONS_00000431.p1"/>
    <property type="gene ID" value="XLOC_000441"/>
</dbReference>
<evidence type="ECO:0000256" key="3">
    <source>
        <dbReference type="ARBA" id="ARBA00022723"/>
    </source>
</evidence>
<dbReference type="InterPro" id="IPR001628">
    <property type="entry name" value="Znf_hrmn_rcpt"/>
</dbReference>
<dbReference type="Pfam" id="PF00104">
    <property type="entry name" value="Hormone_recep"/>
    <property type="match status" value="1"/>
</dbReference>
<dbReference type="STRING" id="6248.A0A0K0E0T0"/>
<evidence type="ECO:0000256" key="1">
    <source>
        <dbReference type="ARBA" id="ARBA00004123"/>
    </source>
</evidence>
<keyword evidence="7 11" id="KW-0238">DNA-binding</keyword>
<comment type="subcellular location">
    <subcellularLocation>
        <location evidence="1 11">Nucleus</location>
    </subcellularLocation>
</comment>
<dbReference type="SMART" id="SM00399">
    <property type="entry name" value="ZnF_C4"/>
    <property type="match status" value="1"/>
</dbReference>
<dbReference type="PROSITE" id="PS51030">
    <property type="entry name" value="NUCLEAR_REC_DBD_2"/>
    <property type="match status" value="1"/>
</dbReference>
<dbReference type="Pfam" id="PF00105">
    <property type="entry name" value="zf-C4"/>
    <property type="match status" value="1"/>
</dbReference>
<dbReference type="Gene3D" id="3.30.50.10">
    <property type="entry name" value="Erythroid Transcription Factor GATA-1, subunit A"/>
    <property type="match status" value="1"/>
</dbReference>
<evidence type="ECO:0000313" key="16">
    <source>
        <dbReference type="WBParaSite" id="SSTP_0000309200.1"/>
    </source>
</evidence>
<dbReference type="PRINTS" id="PR00047">
    <property type="entry name" value="STROIDFINGER"/>
</dbReference>
<dbReference type="SUPFAM" id="SSF57716">
    <property type="entry name" value="Glucocorticoid receptor-like (DNA-binding domain)"/>
    <property type="match status" value="1"/>
</dbReference>
<keyword evidence="3 11" id="KW-0479">Metal-binding</keyword>
<evidence type="ECO:0000313" key="17">
    <source>
        <dbReference type="WBParaSite" id="TCONS_00000431.p1"/>
    </source>
</evidence>
<dbReference type="GO" id="GO:0003700">
    <property type="term" value="F:DNA-binding transcription factor activity"/>
    <property type="evidence" value="ECO:0007669"/>
    <property type="project" value="InterPro"/>
</dbReference>
<keyword evidence="15" id="KW-1185">Reference proteome</keyword>
<dbReference type="PROSITE" id="PS51843">
    <property type="entry name" value="NR_LBD"/>
    <property type="match status" value="1"/>
</dbReference>
<comment type="similarity">
    <text evidence="2 11">Belongs to the nuclear hormone receptor family.</text>
</comment>
<dbReference type="CDD" id="cd06960">
    <property type="entry name" value="NR_DBD_HNF4A"/>
    <property type="match status" value="1"/>
</dbReference>
<feature type="region of interest" description="Disordered" evidence="12">
    <location>
        <begin position="108"/>
        <end position="145"/>
    </location>
</feature>
<protein>
    <submittedName>
        <fullName evidence="17">Nuclear receptor domain-containing protein</fullName>
    </submittedName>
</protein>
<dbReference type="PANTHER" id="PTHR46587">
    <property type="entry name" value="NUCLEAR HORMONE RECEPTOR FAMILY"/>
    <property type="match status" value="1"/>
</dbReference>
<dbReference type="InterPro" id="IPR000536">
    <property type="entry name" value="Nucl_hrmn_rcpt_lig-bd"/>
</dbReference>
<evidence type="ECO:0000256" key="7">
    <source>
        <dbReference type="ARBA" id="ARBA00023125"/>
    </source>
</evidence>
<keyword evidence="10 11" id="KW-0539">Nucleus</keyword>
<dbReference type="SMART" id="SM00430">
    <property type="entry name" value="HOLI"/>
    <property type="match status" value="1"/>
</dbReference>
<dbReference type="Gene3D" id="1.10.565.10">
    <property type="entry name" value="Retinoid X Receptor"/>
    <property type="match status" value="1"/>
</dbReference>
<evidence type="ECO:0000256" key="5">
    <source>
        <dbReference type="ARBA" id="ARBA00022833"/>
    </source>
</evidence>
<evidence type="ECO:0000313" key="15">
    <source>
        <dbReference type="Proteomes" id="UP000035681"/>
    </source>
</evidence>
<dbReference type="InterPro" id="IPR049636">
    <property type="entry name" value="HNF4-like_DBD"/>
</dbReference>
<name>A0A0K0E0T0_STRER</name>
<dbReference type="WBParaSite" id="SSTP_0000309200.1">
    <property type="protein sequence ID" value="SSTP_0000309200.1"/>
    <property type="gene ID" value="SSTP_0000309200"/>
</dbReference>